<proteinExistence type="inferred from homology"/>
<keyword evidence="6" id="KW-0963">Cytoplasm</keyword>
<accession>A0A060T3W0</accession>
<name>A0A060T3W0_BLAAD</name>
<dbReference type="PhylomeDB" id="A0A060T3W0"/>
<gene>
    <name evidence="9" type="ORF">GNLVRS02_ARAD1C39952g</name>
</gene>
<dbReference type="FunFam" id="1.10.10.10:FF:000165">
    <property type="entry name" value="Vacuolar protein sorting protein (Vps36)"/>
    <property type="match status" value="1"/>
</dbReference>
<dbReference type="SUPFAM" id="SSF46785">
    <property type="entry name" value="Winged helix' DNA-binding domain"/>
    <property type="match status" value="2"/>
</dbReference>
<evidence type="ECO:0000256" key="2">
    <source>
        <dbReference type="ARBA" id="ARBA00022448"/>
    </source>
</evidence>
<dbReference type="Pfam" id="PF16988">
    <property type="entry name" value="Vps36-NZF-N"/>
    <property type="match status" value="1"/>
</dbReference>
<evidence type="ECO:0000256" key="7">
    <source>
        <dbReference type="SAM" id="MobiDB-lite"/>
    </source>
</evidence>
<evidence type="ECO:0000256" key="4">
    <source>
        <dbReference type="ARBA" id="ARBA00022927"/>
    </source>
</evidence>
<evidence type="ECO:0000256" key="1">
    <source>
        <dbReference type="ARBA" id="ARBA00009697"/>
    </source>
</evidence>
<dbReference type="Gene3D" id="1.10.10.10">
    <property type="entry name" value="Winged helix-like DNA-binding domain superfamily/Winged helix DNA-binding domain"/>
    <property type="match status" value="2"/>
</dbReference>
<dbReference type="Gene3D" id="2.30.30.380">
    <property type="entry name" value="Zn-finger domain of Sec23/24"/>
    <property type="match status" value="1"/>
</dbReference>
<comment type="subunit">
    <text evidence="6">Component of the endosomal sorting complex required for transport II (ESCRT-II).</text>
</comment>
<dbReference type="InterPro" id="IPR040608">
    <property type="entry name" value="Snf8/Vps36"/>
</dbReference>
<dbReference type="InterPro" id="IPR036443">
    <property type="entry name" value="Znf_RanBP2_sf"/>
</dbReference>
<feature type="domain" description="GLUE N-terminal" evidence="8">
    <location>
        <begin position="5"/>
        <end position="281"/>
    </location>
</feature>
<evidence type="ECO:0000256" key="6">
    <source>
        <dbReference type="RuleBase" id="RU367095"/>
    </source>
</evidence>
<dbReference type="AlphaFoldDB" id="A0A060T3W0"/>
<evidence type="ECO:0000259" key="8">
    <source>
        <dbReference type="PROSITE" id="PS51495"/>
    </source>
</evidence>
<evidence type="ECO:0000256" key="5">
    <source>
        <dbReference type="ARBA" id="ARBA00023054"/>
    </source>
</evidence>
<dbReference type="InterPro" id="IPR021648">
    <property type="entry name" value="GLUE_dom"/>
</dbReference>
<dbReference type="InterPro" id="IPR031558">
    <property type="entry name" value="Vps36-NZF-N"/>
</dbReference>
<dbReference type="GO" id="GO:0031902">
    <property type="term" value="C:late endosome membrane"/>
    <property type="evidence" value="ECO:0007669"/>
    <property type="project" value="UniProtKB-UniRule"/>
</dbReference>
<comment type="function">
    <text evidence="6">Component of the ESCRT-II complex (endosomal sorting complex required for transport II), which is required for multivesicular body (MVB) formation and sorting of endosomal cargo proteins into MVBs.</text>
</comment>
<keyword evidence="2 6" id="KW-0813">Transport</keyword>
<reference evidence="9" key="2">
    <citation type="submission" date="2014-06" db="EMBL/GenBank/DDBJ databases">
        <title>The complete genome of Blastobotrys (Arxula) adeninivorans LS3 - a yeast of biotechnological interest.</title>
        <authorList>
            <person name="Kunze G."/>
            <person name="Gaillardin C."/>
            <person name="Czernicka M."/>
            <person name="Durrens P."/>
            <person name="Martin T."/>
            <person name="Boer E."/>
            <person name="Gabaldon T."/>
            <person name="Cruz J."/>
            <person name="Talla E."/>
            <person name="Marck C."/>
            <person name="Goffeau A."/>
            <person name="Barbe V."/>
            <person name="Baret P."/>
            <person name="Baronian K."/>
            <person name="Beier S."/>
            <person name="Bleykasten C."/>
            <person name="Bode R."/>
            <person name="Casaregola S."/>
            <person name="Despons L."/>
            <person name="Fairhead C."/>
            <person name="Giersberg M."/>
            <person name="Gierski P."/>
            <person name="Hahnel U."/>
            <person name="Hartmann A."/>
            <person name="Jankowska D."/>
            <person name="Jubin C."/>
            <person name="Jung P."/>
            <person name="Lafontaine I."/>
            <person name="Leh-Louis V."/>
            <person name="Lemaire M."/>
            <person name="Marcet-Houben M."/>
            <person name="Mascher M."/>
            <person name="Morel G."/>
            <person name="Richard G.-F."/>
            <person name="Riechen J."/>
            <person name="Sacerdot C."/>
            <person name="Sarkar A."/>
            <person name="Savel G."/>
            <person name="Schacherer J."/>
            <person name="Sherman D."/>
            <person name="Straub M.-L."/>
            <person name="Stein N."/>
            <person name="Thierry A."/>
            <person name="Trautwein-Schult A."/>
            <person name="Westhof E."/>
            <person name="Worch S."/>
            <person name="Dujon B."/>
            <person name="Souciet J.-L."/>
            <person name="Wincker P."/>
            <person name="Scholz U."/>
            <person name="Neuveglise N."/>
        </authorList>
    </citation>
    <scope>NUCLEOTIDE SEQUENCE</scope>
    <source>
        <strain evidence="9">LS3</strain>
    </source>
</reference>
<dbReference type="PROSITE" id="PS51495">
    <property type="entry name" value="GLUE"/>
    <property type="match status" value="1"/>
</dbReference>
<dbReference type="InterPro" id="IPR037855">
    <property type="entry name" value="Vps36"/>
</dbReference>
<dbReference type="GO" id="GO:0043328">
    <property type="term" value="P:protein transport to vacuole involved in ubiquitin-dependent protein catabolic process via the multivesicular body sorting pathway"/>
    <property type="evidence" value="ECO:0007669"/>
    <property type="project" value="UniProtKB-UniRule"/>
</dbReference>
<dbReference type="Pfam" id="PF11605">
    <property type="entry name" value="Vps36_ESCRT-II"/>
    <property type="match status" value="1"/>
</dbReference>
<dbReference type="InterPro" id="IPR036388">
    <property type="entry name" value="WH-like_DNA-bd_sf"/>
</dbReference>
<dbReference type="Gene3D" id="2.30.29.30">
    <property type="entry name" value="Pleckstrin-homology domain (PH domain)/Phosphotyrosine-binding domain (PTB)"/>
    <property type="match status" value="1"/>
</dbReference>
<keyword evidence="4 6" id="KW-0653">Protein transport</keyword>
<feature type="region of interest" description="Disordered" evidence="7">
    <location>
        <begin position="165"/>
        <end position="184"/>
    </location>
</feature>
<evidence type="ECO:0000256" key="3">
    <source>
        <dbReference type="ARBA" id="ARBA00022753"/>
    </source>
</evidence>
<organism evidence="9">
    <name type="scientific">Blastobotrys adeninivorans</name>
    <name type="common">Yeast</name>
    <name type="synonym">Arxula adeninivorans</name>
    <dbReference type="NCBI Taxonomy" id="409370"/>
    <lineage>
        <taxon>Eukaryota</taxon>
        <taxon>Fungi</taxon>
        <taxon>Dikarya</taxon>
        <taxon>Ascomycota</taxon>
        <taxon>Saccharomycotina</taxon>
        <taxon>Dipodascomycetes</taxon>
        <taxon>Dipodascales</taxon>
        <taxon>Trichomonascaceae</taxon>
        <taxon>Blastobotrys</taxon>
    </lineage>
</organism>
<dbReference type="SUPFAM" id="SSF90209">
    <property type="entry name" value="Ran binding protein zinc finger-like"/>
    <property type="match status" value="1"/>
</dbReference>
<comment type="subcellular location">
    <subcellularLocation>
        <location evidence="6">Cytoplasm</location>
    </subcellularLocation>
    <subcellularLocation>
        <location evidence="6">Endosome</location>
    </subcellularLocation>
</comment>
<dbReference type="GO" id="GO:0032266">
    <property type="term" value="F:phosphatidylinositol-3-phosphate binding"/>
    <property type="evidence" value="ECO:0007669"/>
    <property type="project" value="UniProtKB-UniRule"/>
</dbReference>
<sequence length="535" mass="59051">MWEKIEVSGAGRPTFSQNESEILVEDNIGLYEGKYKAAGYQDGRVYLTTHRLCYVDSSEPATHSIALKLCLIKGIDYSGRFLRSSPKITLHIDTSSPPTSREDTPTAKSPAPQQVTWICQICFYANALPKDYEHNVSELPVCLTCGIKATADLIQQAIANATKSEFRPPHPVTPTAASDTSIDVGGKKNNNKGFPCPRCTFLNHPLMTQCEMCGAMLISSNLPPQLANVRIDSPGPSTALTIGTGGGMVKLSFRGNGDKRFYDKLKAVLAEKPWKTASGNRKTSAPSLGPGLHGLEQVGERHKQKNEEVLESALGDLEGLMSRAKEVVKLAENYARYLEKTESSSDVNTSARRLLRESSEALGLNSSVVTKEMAHEQETFHAELARQIAEFLQNGVLAREGGIIDLVDLFAIYNRARGISLISPSDLHAACELMEKLNLPVKMRRFKSGVLVVQEAYKTPRVIIRELLNWMHNLEPWKHDVGVSVEDVCAKFGWSVTVSIEELDMAEQQGAICRDDQLSGLRYFENRILPYVPTN</sequence>
<keyword evidence="3 6" id="KW-0967">Endosome</keyword>
<evidence type="ECO:0000313" key="9">
    <source>
        <dbReference type="EMBL" id="CDP35633.1"/>
    </source>
</evidence>
<dbReference type="GO" id="GO:0043130">
    <property type="term" value="F:ubiquitin binding"/>
    <property type="evidence" value="ECO:0007669"/>
    <property type="project" value="UniProtKB-UniRule"/>
</dbReference>
<dbReference type="Pfam" id="PF04157">
    <property type="entry name" value="EAP30"/>
    <property type="match status" value="1"/>
</dbReference>
<dbReference type="InterPro" id="IPR036390">
    <property type="entry name" value="WH_DNA-bd_sf"/>
</dbReference>
<protein>
    <recommendedName>
        <fullName evidence="6">Vacuolar protein-sorting-associated protein 36</fullName>
    </recommendedName>
    <alternativeName>
        <fullName evidence="6">ESCRT-II complex subunit VPS36</fullName>
    </alternativeName>
</protein>
<dbReference type="InterPro" id="IPR011993">
    <property type="entry name" value="PH-like_dom_sf"/>
</dbReference>
<dbReference type="Gene3D" id="6.10.140.260">
    <property type="match status" value="1"/>
</dbReference>
<dbReference type="PANTHER" id="PTHR13128:SF12">
    <property type="entry name" value="VACUOLAR PROTEIN-SORTING-ASSOCIATED PROTEIN 36"/>
    <property type="match status" value="1"/>
</dbReference>
<dbReference type="GO" id="GO:0000814">
    <property type="term" value="C:ESCRT II complex"/>
    <property type="evidence" value="ECO:0007669"/>
    <property type="project" value="UniProtKB-UniRule"/>
</dbReference>
<keyword evidence="5" id="KW-0175">Coiled coil</keyword>
<comment type="similarity">
    <text evidence="1 6">Belongs to the VPS36 family.</text>
</comment>
<dbReference type="SUPFAM" id="SSF50729">
    <property type="entry name" value="PH domain-like"/>
    <property type="match status" value="2"/>
</dbReference>
<dbReference type="PANTHER" id="PTHR13128">
    <property type="entry name" value="VACUOLAR PROTEIN-SORTING-ASSOCIATED PROTEIN 36"/>
    <property type="match status" value="1"/>
</dbReference>
<dbReference type="EMBL" id="HG937693">
    <property type="protein sequence ID" value="CDP35633.1"/>
    <property type="molecule type" value="Genomic_DNA"/>
</dbReference>
<reference evidence="9" key="1">
    <citation type="submission" date="2014-02" db="EMBL/GenBank/DDBJ databases">
        <authorList>
            <person name="Genoscope - CEA"/>
        </authorList>
    </citation>
    <scope>NUCLEOTIDE SEQUENCE</scope>
    <source>
        <strain evidence="9">LS3</strain>
    </source>
</reference>